<organism evidence="2 3">
    <name type="scientific">Arcticibacter tournemirensis</name>
    <dbReference type="NCBI Taxonomy" id="699437"/>
    <lineage>
        <taxon>Bacteria</taxon>
        <taxon>Pseudomonadati</taxon>
        <taxon>Bacteroidota</taxon>
        <taxon>Sphingobacteriia</taxon>
        <taxon>Sphingobacteriales</taxon>
        <taxon>Sphingobacteriaceae</taxon>
        <taxon>Arcticibacter</taxon>
    </lineage>
</organism>
<feature type="region of interest" description="Disordered" evidence="1">
    <location>
        <begin position="80"/>
        <end position="107"/>
    </location>
</feature>
<gene>
    <name evidence="2" type="ORF">F1649_18120</name>
</gene>
<comment type="caution">
    <text evidence="2">The sequence shown here is derived from an EMBL/GenBank/DDBJ whole genome shotgun (WGS) entry which is preliminary data.</text>
</comment>
<dbReference type="RefSeq" id="WP_141815026.1">
    <property type="nucleotide sequence ID" value="NZ_VFPL01000001.1"/>
</dbReference>
<dbReference type="Proteomes" id="UP000322918">
    <property type="component" value="Unassembled WGS sequence"/>
</dbReference>
<dbReference type="OrthoDB" id="952847at2"/>
<dbReference type="AlphaFoldDB" id="A0A5M9GU71"/>
<proteinExistence type="predicted"/>
<sequence length="207" mass="23123">MSEMNHQVLEKGKIIKSLVFALVIASVLLITAVLPAEYGIDPIGTGKAFGFSKLYVPEEGTGDSEMIVREARSVIKLEKAGSGPEVKRPAEADLPPPAQQYTKREDSVQVTVPAGEGVEYKIKMLKHGQMKYEWLTTSGELYFDFHGEPKEVKPSKNTYFDSYTIAYSDNMVGTFLSPFEGKHGWYFRNNGDKDIVVTIRMKGEYVL</sequence>
<evidence type="ECO:0000313" key="3">
    <source>
        <dbReference type="Proteomes" id="UP000322918"/>
    </source>
</evidence>
<feature type="compositionally biased region" description="Basic and acidic residues" evidence="1">
    <location>
        <begin position="80"/>
        <end position="91"/>
    </location>
</feature>
<evidence type="ECO:0000256" key="1">
    <source>
        <dbReference type="SAM" id="MobiDB-lite"/>
    </source>
</evidence>
<name>A0A5M9GU71_9SPHI</name>
<evidence type="ECO:0008006" key="4">
    <source>
        <dbReference type="Google" id="ProtNLM"/>
    </source>
</evidence>
<evidence type="ECO:0000313" key="2">
    <source>
        <dbReference type="EMBL" id="KAA8478252.1"/>
    </source>
</evidence>
<keyword evidence="3" id="KW-1185">Reference proteome</keyword>
<accession>A0A5M9GU71</accession>
<protein>
    <recommendedName>
        <fullName evidence="4">Transmembrane anchor protein</fullName>
    </recommendedName>
</protein>
<reference evidence="2 3" key="1">
    <citation type="submission" date="2019-09" db="EMBL/GenBank/DDBJ databases">
        <title>Pararcticibacter amylolyticus gen. nov., sp. nov., isolated from a rottenly hemp rope, and reclassification of Pedobacter tournemirensis as Pararcticibacter tournemirensis comb. nov.</title>
        <authorList>
            <person name="Cai Y."/>
        </authorList>
    </citation>
    <scope>NUCLEOTIDE SEQUENCE [LARGE SCALE GENOMIC DNA]</scope>
    <source>
        <strain evidence="2 3">TF5-37.2-LB10</strain>
    </source>
</reference>
<dbReference type="EMBL" id="VWNE01000034">
    <property type="protein sequence ID" value="KAA8478252.1"/>
    <property type="molecule type" value="Genomic_DNA"/>
</dbReference>